<name>A0A2C9LE14_BIOGL</name>
<dbReference type="Proteomes" id="UP000076420">
    <property type="component" value="Unassembled WGS sequence"/>
</dbReference>
<evidence type="ECO:0008006" key="4">
    <source>
        <dbReference type="Google" id="ProtNLM"/>
    </source>
</evidence>
<evidence type="ECO:0000256" key="1">
    <source>
        <dbReference type="SAM" id="Coils"/>
    </source>
</evidence>
<dbReference type="VEuPathDB" id="VectorBase:BGLB029902"/>
<dbReference type="PANTHER" id="PTHR28489:SF2">
    <property type="entry name" value="RENTINAL DEGENERATION 3-LIKE"/>
    <property type="match status" value="1"/>
</dbReference>
<reference evidence="2" key="1">
    <citation type="submission" date="2020-05" db="UniProtKB">
        <authorList>
            <consortium name="EnsemblMetazoa"/>
        </authorList>
    </citation>
    <scope>IDENTIFICATION</scope>
    <source>
        <strain evidence="2">BB02</strain>
    </source>
</reference>
<dbReference type="PANTHER" id="PTHR28489">
    <property type="entry name" value="RENTINAL DEGENERATION 3-LIKE"/>
    <property type="match status" value="1"/>
</dbReference>
<dbReference type="Pfam" id="PF14473">
    <property type="entry name" value="RD3"/>
    <property type="match status" value="1"/>
</dbReference>
<proteinExistence type="predicted"/>
<dbReference type="OrthoDB" id="10072259at2759"/>
<dbReference type="EnsemblMetazoa" id="BGLB029902-RA">
    <property type="protein sequence ID" value="BGLB029902-PA"/>
    <property type="gene ID" value="BGLB029902"/>
</dbReference>
<protein>
    <recommendedName>
        <fullName evidence="4">Protein RD3</fullName>
    </recommendedName>
</protein>
<keyword evidence="1" id="KW-0175">Coiled coil</keyword>
<accession>A0A2C9LE14</accession>
<organism evidence="2 3">
    <name type="scientific">Biomphalaria glabrata</name>
    <name type="common">Bloodfluke planorb</name>
    <name type="synonym">Freshwater snail</name>
    <dbReference type="NCBI Taxonomy" id="6526"/>
    <lineage>
        <taxon>Eukaryota</taxon>
        <taxon>Metazoa</taxon>
        <taxon>Spiralia</taxon>
        <taxon>Lophotrochozoa</taxon>
        <taxon>Mollusca</taxon>
        <taxon>Gastropoda</taxon>
        <taxon>Heterobranchia</taxon>
        <taxon>Euthyneura</taxon>
        <taxon>Panpulmonata</taxon>
        <taxon>Hygrophila</taxon>
        <taxon>Lymnaeoidea</taxon>
        <taxon>Planorbidae</taxon>
        <taxon>Biomphalaria</taxon>
    </lineage>
</organism>
<dbReference type="KEGG" id="bgt:106066747"/>
<dbReference type="InterPro" id="IPR028092">
    <property type="entry name" value="RD3"/>
</dbReference>
<feature type="coiled-coil region" evidence="1">
    <location>
        <begin position="30"/>
        <end position="57"/>
    </location>
</feature>
<sequence>MMSLRNFWRRSMGSGEVYRAPEKDEHTVACETLLSELEYHIKELDRLRQAQEQEERRLRTGVDYSWLMESHPKLYEIPQMERLELEELCYKVTGSECTQVISLFRDAIAQGPRVEDLAYIMRSCVRKILDERPVPETLSEWVTRRTQSIANFSILRLRPTGKVVPASEAEDIEMQNNEVHEKKSRAMSVPNFLVHREETAYSV</sequence>
<evidence type="ECO:0000313" key="3">
    <source>
        <dbReference type="Proteomes" id="UP000076420"/>
    </source>
</evidence>
<dbReference type="AlphaFoldDB" id="A0A2C9LE14"/>
<dbReference type="RefSeq" id="XP_013081273.2">
    <property type="nucleotide sequence ID" value="XM_013225819.2"/>
</dbReference>
<gene>
    <name evidence="2" type="primary">106066747</name>
</gene>
<dbReference type="EnsemblMetazoa" id="BGLB029902-RB">
    <property type="protein sequence ID" value="BGLB029902-PB"/>
    <property type="gene ID" value="BGLB029902"/>
</dbReference>
<dbReference type="VEuPathDB" id="VectorBase:BGLAX_050642"/>
<evidence type="ECO:0000313" key="2">
    <source>
        <dbReference type="EnsemblMetazoa" id="BGLB029902-PA"/>
    </source>
</evidence>
<dbReference type="STRING" id="6526.A0A2C9LE14"/>